<reference evidence="1" key="2">
    <citation type="journal article" date="2015" name="Fish Shellfish Immunol.">
        <title>Early steps in the European eel (Anguilla anguilla)-Vibrio vulnificus interaction in the gills: Role of the RtxA13 toxin.</title>
        <authorList>
            <person name="Callol A."/>
            <person name="Pajuelo D."/>
            <person name="Ebbesson L."/>
            <person name="Teles M."/>
            <person name="MacKenzie S."/>
            <person name="Amaro C."/>
        </authorList>
    </citation>
    <scope>NUCLEOTIDE SEQUENCE</scope>
</reference>
<evidence type="ECO:0000313" key="1">
    <source>
        <dbReference type="EMBL" id="JAH15248.1"/>
    </source>
</evidence>
<organism evidence="1">
    <name type="scientific">Anguilla anguilla</name>
    <name type="common">European freshwater eel</name>
    <name type="synonym">Muraena anguilla</name>
    <dbReference type="NCBI Taxonomy" id="7936"/>
    <lineage>
        <taxon>Eukaryota</taxon>
        <taxon>Metazoa</taxon>
        <taxon>Chordata</taxon>
        <taxon>Craniata</taxon>
        <taxon>Vertebrata</taxon>
        <taxon>Euteleostomi</taxon>
        <taxon>Actinopterygii</taxon>
        <taxon>Neopterygii</taxon>
        <taxon>Teleostei</taxon>
        <taxon>Anguilliformes</taxon>
        <taxon>Anguillidae</taxon>
        <taxon>Anguilla</taxon>
    </lineage>
</organism>
<sequence>MYNLLNVSVLLASQPAGQFNDMMLGSVAAKSYNVSNIQCPKQGT</sequence>
<proteinExistence type="predicted"/>
<protein>
    <submittedName>
        <fullName evidence="1">Uncharacterized protein</fullName>
    </submittedName>
</protein>
<dbReference type="AlphaFoldDB" id="A0A0E9QGM7"/>
<dbReference type="EMBL" id="GBXM01093329">
    <property type="protein sequence ID" value="JAH15248.1"/>
    <property type="molecule type" value="Transcribed_RNA"/>
</dbReference>
<reference evidence="1" key="1">
    <citation type="submission" date="2014-11" db="EMBL/GenBank/DDBJ databases">
        <authorList>
            <person name="Amaro Gonzalez C."/>
        </authorList>
    </citation>
    <scope>NUCLEOTIDE SEQUENCE</scope>
</reference>
<accession>A0A0E9QGM7</accession>
<name>A0A0E9QGM7_ANGAN</name>